<dbReference type="GO" id="GO:0005886">
    <property type="term" value="C:plasma membrane"/>
    <property type="evidence" value="ECO:0007669"/>
    <property type="project" value="InterPro"/>
</dbReference>
<dbReference type="PANTHER" id="PTHR33929">
    <property type="entry name" value="MEMBRANE-ASSOCIATED KINASE REGULATOR 2-RELATED"/>
    <property type="match status" value="1"/>
</dbReference>
<evidence type="ECO:0008006" key="4">
    <source>
        <dbReference type="Google" id="ProtNLM"/>
    </source>
</evidence>
<protein>
    <recommendedName>
        <fullName evidence="4">Membrane-associated kinase regulator 2</fullName>
    </recommendedName>
</protein>
<feature type="compositionally biased region" description="Low complexity" evidence="1">
    <location>
        <begin position="270"/>
        <end position="279"/>
    </location>
</feature>
<feature type="compositionally biased region" description="Basic and acidic residues" evidence="1">
    <location>
        <begin position="280"/>
        <end position="290"/>
    </location>
</feature>
<dbReference type="PANTHER" id="PTHR33929:SF6">
    <property type="entry name" value="OS01G0623900 PROTEIN"/>
    <property type="match status" value="1"/>
</dbReference>
<organism evidence="2 3">
    <name type="scientific">Panicum miliaceum</name>
    <name type="common">Proso millet</name>
    <name type="synonym">Broomcorn millet</name>
    <dbReference type="NCBI Taxonomy" id="4540"/>
    <lineage>
        <taxon>Eukaryota</taxon>
        <taxon>Viridiplantae</taxon>
        <taxon>Streptophyta</taxon>
        <taxon>Embryophyta</taxon>
        <taxon>Tracheophyta</taxon>
        <taxon>Spermatophyta</taxon>
        <taxon>Magnoliopsida</taxon>
        <taxon>Liliopsida</taxon>
        <taxon>Poales</taxon>
        <taxon>Poaceae</taxon>
        <taxon>PACMAD clade</taxon>
        <taxon>Panicoideae</taxon>
        <taxon>Panicodae</taxon>
        <taxon>Paniceae</taxon>
        <taxon>Panicinae</taxon>
        <taxon>Panicum</taxon>
        <taxon>Panicum sect. Panicum</taxon>
    </lineage>
</organism>
<evidence type="ECO:0000313" key="3">
    <source>
        <dbReference type="Proteomes" id="UP000275267"/>
    </source>
</evidence>
<feature type="region of interest" description="Disordered" evidence="1">
    <location>
        <begin position="306"/>
        <end position="325"/>
    </location>
</feature>
<reference evidence="3" key="1">
    <citation type="journal article" date="2019" name="Nat. Commun.">
        <title>The genome of broomcorn millet.</title>
        <authorList>
            <person name="Zou C."/>
            <person name="Miki D."/>
            <person name="Li D."/>
            <person name="Tang Q."/>
            <person name="Xiao L."/>
            <person name="Rajput S."/>
            <person name="Deng P."/>
            <person name="Jia W."/>
            <person name="Huang R."/>
            <person name="Zhang M."/>
            <person name="Sun Y."/>
            <person name="Hu J."/>
            <person name="Fu X."/>
            <person name="Schnable P.S."/>
            <person name="Li F."/>
            <person name="Zhang H."/>
            <person name="Feng B."/>
            <person name="Zhu X."/>
            <person name="Liu R."/>
            <person name="Schnable J.C."/>
            <person name="Zhu J.-K."/>
            <person name="Zhang H."/>
        </authorList>
    </citation>
    <scope>NUCLEOTIDE SEQUENCE [LARGE SCALE GENOMIC DNA]</scope>
</reference>
<dbReference type="EMBL" id="PQIB02000010">
    <property type="protein sequence ID" value="RLM93405.1"/>
    <property type="molecule type" value="Genomic_DNA"/>
</dbReference>
<dbReference type="OrthoDB" id="689803at2759"/>
<dbReference type="InterPro" id="IPR039619">
    <property type="entry name" value="MAKR2/5"/>
</dbReference>
<proteinExistence type="predicted"/>
<feature type="region of interest" description="Disordered" evidence="1">
    <location>
        <begin position="270"/>
        <end position="290"/>
    </location>
</feature>
<gene>
    <name evidence="2" type="ORF">C2845_PM08G19400</name>
</gene>
<accession>A0A3L6R2D9</accession>
<dbReference type="Proteomes" id="UP000275267">
    <property type="component" value="Unassembled WGS sequence"/>
</dbReference>
<evidence type="ECO:0000256" key="1">
    <source>
        <dbReference type="SAM" id="MobiDB-lite"/>
    </source>
</evidence>
<comment type="caution">
    <text evidence="2">The sequence shown here is derived from an EMBL/GenBank/DDBJ whole genome shotgun (WGS) entry which is preliminary data.</text>
</comment>
<evidence type="ECO:0000313" key="2">
    <source>
        <dbReference type="EMBL" id="RLM93405.1"/>
    </source>
</evidence>
<dbReference type="AlphaFoldDB" id="A0A3L6R2D9"/>
<keyword evidence="3" id="KW-1185">Reference proteome</keyword>
<name>A0A3L6R2D9_PANMI</name>
<sequence length="325" mass="34015">MQILRLLAARRFRRRRRAVSTITATATAPVTPRGGGCGGYGYSCAYSEDEDEDEGPFFDLDLSCCSAPASTAGSQAAESGSESDDYPSSCPAAAAAANARGDLDFVISLQRSRSASPSYEERLFLRSTAAAAPATPLPPPLMFCASEPSDAASRARCSSAGRRGGSSSMLQLRTLSFGSAKAALYGGRASFSRSASSSTRSASRLFAAYGGGSPDVQDLRRDEARARPPSGDVFRRYISKISSRLRRVAPAAAADLRLQKSRSASAAQVSAAAATQSPPARRDDSLAEKQDGIASAIAHCKESLHRASVSELDTSLLRSRSDPGP</sequence>